<organism evidence="11 12">
    <name type="scientific">Ladona fulva</name>
    <name type="common">Scarce chaser dragonfly</name>
    <name type="synonym">Libellula fulva</name>
    <dbReference type="NCBI Taxonomy" id="123851"/>
    <lineage>
        <taxon>Eukaryota</taxon>
        <taxon>Metazoa</taxon>
        <taxon>Ecdysozoa</taxon>
        <taxon>Arthropoda</taxon>
        <taxon>Hexapoda</taxon>
        <taxon>Insecta</taxon>
        <taxon>Pterygota</taxon>
        <taxon>Palaeoptera</taxon>
        <taxon>Odonata</taxon>
        <taxon>Epiprocta</taxon>
        <taxon>Anisoptera</taxon>
        <taxon>Libelluloidea</taxon>
        <taxon>Libellulidae</taxon>
        <taxon>Ladona</taxon>
    </lineage>
</organism>
<keyword evidence="6 8" id="KW-0539">Nucleus</keyword>
<feature type="binding site" evidence="9">
    <location>
        <position position="144"/>
    </location>
    <ligand>
        <name>S-adenosyl-L-methionine</name>
        <dbReference type="ChEBI" id="CHEBI:59789"/>
    </ligand>
</feature>
<evidence type="ECO:0000256" key="3">
    <source>
        <dbReference type="ARBA" id="ARBA00022679"/>
    </source>
</evidence>
<dbReference type="FunFam" id="3.10.330.20:FF:000002">
    <property type="entry name" value="tRNA (adenine(58)-N(1))-methyltransferase catalytic subunit TRMT61A"/>
    <property type="match status" value="1"/>
</dbReference>
<evidence type="ECO:0000256" key="2">
    <source>
        <dbReference type="ARBA" id="ARBA00022603"/>
    </source>
</evidence>
<dbReference type="GO" id="GO:0031515">
    <property type="term" value="C:tRNA (m1A) methyltransferase complex"/>
    <property type="evidence" value="ECO:0007669"/>
    <property type="project" value="UniProtKB-UniRule"/>
</dbReference>
<reference evidence="11" key="2">
    <citation type="submission" date="2017-10" db="EMBL/GenBank/DDBJ databases">
        <title>Ladona fulva Genome sequencing and assembly.</title>
        <authorList>
            <person name="Murali S."/>
            <person name="Richards S."/>
            <person name="Bandaranaike D."/>
            <person name="Bellair M."/>
            <person name="Blankenburg K."/>
            <person name="Chao H."/>
            <person name="Dinh H."/>
            <person name="Doddapaneni H."/>
            <person name="Dugan-Rocha S."/>
            <person name="Elkadiri S."/>
            <person name="Gnanaolivu R."/>
            <person name="Hernandez B."/>
            <person name="Skinner E."/>
            <person name="Javaid M."/>
            <person name="Lee S."/>
            <person name="Li M."/>
            <person name="Ming W."/>
            <person name="Munidasa M."/>
            <person name="Muniz J."/>
            <person name="Nguyen L."/>
            <person name="Hughes D."/>
            <person name="Osuji N."/>
            <person name="Pu L.-L."/>
            <person name="Puazo M."/>
            <person name="Qu C."/>
            <person name="Quiroz J."/>
            <person name="Raj R."/>
            <person name="Weissenberger G."/>
            <person name="Xin Y."/>
            <person name="Zou X."/>
            <person name="Han Y."/>
            <person name="Worley K."/>
            <person name="Muzny D."/>
            <person name="Gibbs R."/>
        </authorList>
    </citation>
    <scope>NUCLEOTIDE SEQUENCE</scope>
    <source>
        <strain evidence="11">Sampled in the wild</strain>
    </source>
</reference>
<evidence type="ECO:0000256" key="8">
    <source>
        <dbReference type="PIRNR" id="PIRNR017269"/>
    </source>
</evidence>
<dbReference type="EMBL" id="KZ308266">
    <property type="protein sequence ID" value="KAG8226093.1"/>
    <property type="molecule type" value="Genomic_DNA"/>
</dbReference>
<dbReference type="OrthoDB" id="1925287at2759"/>
<dbReference type="SUPFAM" id="SSF53335">
    <property type="entry name" value="S-adenosyl-L-methionine-dependent methyltransferases"/>
    <property type="match status" value="1"/>
</dbReference>
<dbReference type="PANTHER" id="PTHR12133">
    <property type="entry name" value="TRNA (ADENINE(58)-N(1))-METHYLTRANSFERASE"/>
    <property type="match status" value="1"/>
</dbReference>
<dbReference type="PIRSF" id="PIRSF017269">
    <property type="entry name" value="GCD14"/>
    <property type="match status" value="1"/>
</dbReference>
<dbReference type="InterPro" id="IPR014816">
    <property type="entry name" value="tRNA_MeTrfase_Gcd14"/>
</dbReference>
<dbReference type="GO" id="GO:0005634">
    <property type="term" value="C:nucleus"/>
    <property type="evidence" value="ECO:0007669"/>
    <property type="project" value="UniProtKB-SubCell"/>
</dbReference>
<dbReference type="PROSITE" id="PS51620">
    <property type="entry name" value="SAM_TRM61"/>
    <property type="match status" value="1"/>
</dbReference>
<dbReference type="InterPro" id="IPR049470">
    <property type="entry name" value="TRM61_C"/>
</dbReference>
<sequence>MSFSGYKECIEEGDTVILYLNVNNMYAIKAVPHIRSRKGKLVENVMQTTCGALNVRSLIGRRYGHRAPLSRGGWAIPLHPTPELWTRTLPHRTQIIYTPDISLIVFKLDLNSGSTVIESGTGSGSLTHALHRCVSPNGCVYSFDFHPLRVETAKTEFLDHGILYDEKDESNGTVRVEVRDVCKDGFGLEDVADAVFLDLPCPWDAIKHSTVAIKSDGGKLCSFSPCIEQVQRTVIAMNSEGFVDISTVECIQTDLKVASRIMPDIILSEDENVKGKRNADETEIQVQQTKYDHNLSFLTGIPPNTQPGHTGYLTFATLPPKRLISKNKKDQKT</sequence>
<feature type="binding site" evidence="9">
    <location>
        <begin position="123"/>
        <end position="126"/>
    </location>
    <ligand>
        <name>S-adenosyl-L-methionine</name>
        <dbReference type="ChEBI" id="CHEBI:59789"/>
    </ligand>
</feature>
<evidence type="ECO:0000256" key="4">
    <source>
        <dbReference type="ARBA" id="ARBA00022691"/>
    </source>
</evidence>
<reference evidence="11" key="1">
    <citation type="submission" date="2013-04" db="EMBL/GenBank/DDBJ databases">
        <authorList>
            <person name="Qu J."/>
            <person name="Murali S.C."/>
            <person name="Bandaranaike D."/>
            <person name="Bellair M."/>
            <person name="Blankenburg K."/>
            <person name="Chao H."/>
            <person name="Dinh H."/>
            <person name="Doddapaneni H."/>
            <person name="Downs B."/>
            <person name="Dugan-Rocha S."/>
            <person name="Elkadiri S."/>
            <person name="Gnanaolivu R.D."/>
            <person name="Hernandez B."/>
            <person name="Javaid M."/>
            <person name="Jayaseelan J.C."/>
            <person name="Lee S."/>
            <person name="Li M."/>
            <person name="Ming W."/>
            <person name="Munidasa M."/>
            <person name="Muniz J."/>
            <person name="Nguyen L."/>
            <person name="Ongeri F."/>
            <person name="Osuji N."/>
            <person name="Pu L.-L."/>
            <person name="Puazo M."/>
            <person name="Qu C."/>
            <person name="Quiroz J."/>
            <person name="Raj R."/>
            <person name="Weissenberger G."/>
            <person name="Xin Y."/>
            <person name="Zou X."/>
            <person name="Han Y."/>
            <person name="Richards S."/>
            <person name="Worley K."/>
            <person name="Muzny D."/>
            <person name="Gibbs R."/>
        </authorList>
    </citation>
    <scope>NUCLEOTIDE SEQUENCE</scope>
    <source>
        <strain evidence="11">Sampled in the wild</strain>
    </source>
</reference>
<keyword evidence="2 8" id="KW-0489">Methyltransferase</keyword>
<evidence type="ECO:0000259" key="10">
    <source>
        <dbReference type="Pfam" id="PF08704"/>
    </source>
</evidence>
<comment type="subcellular location">
    <subcellularLocation>
        <location evidence="1 8">Nucleus</location>
    </subcellularLocation>
</comment>
<name>A0A8K0K4Z6_LADFU</name>
<evidence type="ECO:0000256" key="5">
    <source>
        <dbReference type="ARBA" id="ARBA00022694"/>
    </source>
</evidence>
<keyword evidence="5 8" id="KW-0819">tRNA processing</keyword>
<dbReference type="EC" id="2.1.1.220" evidence="8"/>
<dbReference type="Proteomes" id="UP000792457">
    <property type="component" value="Unassembled WGS sequence"/>
</dbReference>
<evidence type="ECO:0000256" key="6">
    <source>
        <dbReference type="ARBA" id="ARBA00023242"/>
    </source>
</evidence>
<evidence type="ECO:0000256" key="9">
    <source>
        <dbReference type="PIRSR" id="PIRSR017269-1"/>
    </source>
</evidence>
<comment type="catalytic activity">
    <reaction evidence="7">
        <text>an adenosine in mRNA + S-adenosyl-L-methionine = an N(1)-methyladenosine in mRNA + S-adenosyl-L-homocysteine + H(+)</text>
        <dbReference type="Rhea" id="RHEA:55392"/>
        <dbReference type="Rhea" id="RHEA-COMP:12414"/>
        <dbReference type="Rhea" id="RHEA-COMP:12415"/>
        <dbReference type="ChEBI" id="CHEBI:15378"/>
        <dbReference type="ChEBI" id="CHEBI:57856"/>
        <dbReference type="ChEBI" id="CHEBI:59789"/>
        <dbReference type="ChEBI" id="CHEBI:74411"/>
        <dbReference type="ChEBI" id="CHEBI:74491"/>
    </reaction>
</comment>
<dbReference type="GO" id="GO:0160107">
    <property type="term" value="F:tRNA (adenine(58)-N1)-methyltransferase activity"/>
    <property type="evidence" value="ECO:0007669"/>
    <property type="project" value="UniProtKB-EC"/>
</dbReference>
<gene>
    <name evidence="11" type="ORF">J437_LFUL006400</name>
</gene>
<dbReference type="Gene3D" id="3.40.50.150">
    <property type="entry name" value="Vaccinia Virus protein VP39"/>
    <property type="match status" value="1"/>
</dbReference>
<keyword evidence="12" id="KW-1185">Reference proteome</keyword>
<dbReference type="GO" id="GO:0030488">
    <property type="term" value="P:tRNA methylation"/>
    <property type="evidence" value="ECO:0007669"/>
    <property type="project" value="InterPro"/>
</dbReference>
<proteinExistence type="inferred from homology"/>
<evidence type="ECO:0000256" key="7">
    <source>
        <dbReference type="ARBA" id="ARBA00048481"/>
    </source>
</evidence>
<evidence type="ECO:0000256" key="1">
    <source>
        <dbReference type="ARBA" id="ARBA00004123"/>
    </source>
</evidence>
<dbReference type="AlphaFoldDB" id="A0A8K0K4Z6"/>
<comment type="catalytic activity">
    <reaction evidence="8">
        <text>adenosine(58) in tRNA + S-adenosyl-L-methionine = N(1)-methyladenosine(58) in tRNA + S-adenosyl-L-homocysteine + H(+)</text>
        <dbReference type="Rhea" id="RHEA:43152"/>
        <dbReference type="Rhea" id="RHEA-COMP:10365"/>
        <dbReference type="Rhea" id="RHEA-COMP:10366"/>
        <dbReference type="ChEBI" id="CHEBI:15378"/>
        <dbReference type="ChEBI" id="CHEBI:57856"/>
        <dbReference type="ChEBI" id="CHEBI:59789"/>
        <dbReference type="ChEBI" id="CHEBI:74411"/>
        <dbReference type="ChEBI" id="CHEBI:74491"/>
        <dbReference type="EC" id="2.1.1.220"/>
    </reaction>
</comment>
<comment type="caution">
    <text evidence="11">The sequence shown here is derived from an EMBL/GenBank/DDBJ whole genome shotgun (WGS) entry which is preliminary data.</text>
</comment>
<comment type="similarity">
    <text evidence="8">Belongs to the class I-like SAM-binding methyltransferase superfamily. TRM61 family.</text>
</comment>
<accession>A0A8K0K4Z6</accession>
<keyword evidence="3 8" id="KW-0808">Transferase</keyword>
<dbReference type="Pfam" id="PF08704">
    <property type="entry name" value="GCD14"/>
    <property type="match status" value="1"/>
</dbReference>
<comment type="function">
    <text evidence="8">Catalytic subunit of tRNA (adenine-N(1)-)-methyltransferase, which catalyzes the formation of N(1)-methyladenine at position 58 (m1A58) in initiator methionyl-tRNA.</text>
</comment>
<evidence type="ECO:0000313" key="12">
    <source>
        <dbReference type="Proteomes" id="UP000792457"/>
    </source>
</evidence>
<keyword evidence="4 8" id="KW-0949">S-adenosyl-L-methionine</keyword>
<dbReference type="InterPro" id="IPR029063">
    <property type="entry name" value="SAM-dependent_MTases_sf"/>
</dbReference>
<evidence type="ECO:0000313" key="11">
    <source>
        <dbReference type="EMBL" id="KAG8226093.1"/>
    </source>
</evidence>
<protein>
    <recommendedName>
        <fullName evidence="8">tRNA (adenine(58)-N(1))-methyltransferase catalytic subunit TRMT61A</fullName>
        <ecNumber evidence="8">2.1.1.220</ecNumber>
    </recommendedName>
</protein>
<feature type="domain" description="tRNA (adenine(58)-N(1))-methyltransferase catalytic subunit TRM61 C-terminal" evidence="10">
    <location>
        <begin position="73"/>
        <end position="317"/>
    </location>
</feature>
<feature type="binding site" evidence="9">
    <location>
        <position position="180"/>
    </location>
    <ligand>
        <name>S-adenosyl-L-methionine</name>
        <dbReference type="ChEBI" id="CHEBI:59789"/>
    </ligand>
</feature>
<feature type="binding site" evidence="9">
    <location>
        <position position="198"/>
    </location>
    <ligand>
        <name>S-adenosyl-L-methionine</name>
        <dbReference type="ChEBI" id="CHEBI:59789"/>
    </ligand>
</feature>
<dbReference type="PANTHER" id="PTHR12133:SF2">
    <property type="entry name" value="TRNA (ADENINE(58)-N(1))-METHYLTRANSFERASE CATALYTIC SUBUNIT TRMT61A"/>
    <property type="match status" value="1"/>
</dbReference>
<dbReference type="Gene3D" id="3.10.330.20">
    <property type="match status" value="1"/>
</dbReference>